<evidence type="ECO:0000313" key="1">
    <source>
        <dbReference type="EMBL" id="HAF2129671.1"/>
    </source>
</evidence>
<protein>
    <submittedName>
        <fullName evidence="1">Uncharacterized protein</fullName>
    </submittedName>
</protein>
<accession>A0A743P832</accession>
<dbReference type="AlphaFoldDB" id="A0A743P832"/>
<comment type="caution">
    <text evidence="1">The sequence shown here is derived from an EMBL/GenBank/DDBJ whole genome shotgun (WGS) entry which is preliminary data.</text>
</comment>
<proteinExistence type="predicted"/>
<organism evidence="1">
    <name type="scientific">Salmonella enterica</name>
    <name type="common">Salmonella choleraesuis</name>
    <dbReference type="NCBI Taxonomy" id="28901"/>
    <lineage>
        <taxon>Bacteria</taxon>
        <taxon>Pseudomonadati</taxon>
        <taxon>Pseudomonadota</taxon>
        <taxon>Gammaproteobacteria</taxon>
        <taxon>Enterobacterales</taxon>
        <taxon>Enterobacteriaceae</taxon>
        <taxon>Salmonella</taxon>
    </lineage>
</organism>
<dbReference type="EMBL" id="DAAUQX010000041">
    <property type="protein sequence ID" value="HAF2129671.1"/>
    <property type="molecule type" value="Genomic_DNA"/>
</dbReference>
<sequence>MIVSIDKNNQCDNGEPRRLRQNFEQDLLLKSVEKRFGNKLPDQTGTVADGQRFSVYRARHAQVRERAESGALYKRYYSEAGRRFLHLNGFIQLEAPHAEVHRAGQEALEAFRESNDEILKKNLVTMELASMQVIKCIDELLIQIEKD</sequence>
<dbReference type="Gene3D" id="1.20.120.30">
    <property type="entry name" value="Aspartate receptor, ligand-binding domain"/>
    <property type="match status" value="1"/>
</dbReference>
<gene>
    <name evidence="1" type="ORF">G9F27_003911</name>
</gene>
<reference evidence="1" key="2">
    <citation type="submission" date="2020-02" db="EMBL/GenBank/DDBJ databases">
        <authorList>
            <consortium name="NCBI Pathogen Detection Project"/>
        </authorList>
    </citation>
    <scope>NUCLEOTIDE SEQUENCE</scope>
    <source>
        <strain evidence="1">MA.CK_00/00001968</strain>
    </source>
</reference>
<reference evidence="1" key="1">
    <citation type="journal article" date="2018" name="Genome Biol.">
        <title>SKESA: strategic k-mer extension for scrupulous assemblies.</title>
        <authorList>
            <person name="Souvorov A."/>
            <person name="Agarwala R."/>
            <person name="Lipman D.J."/>
        </authorList>
    </citation>
    <scope>NUCLEOTIDE SEQUENCE</scope>
    <source>
        <strain evidence="1">MA.CK_00/00001968</strain>
    </source>
</reference>
<name>A0A743P832_SALER</name>